<feature type="modified residue" description="N6-(pyridoxal phosphate)lysine" evidence="2">
    <location>
        <position position="26"/>
    </location>
</feature>
<evidence type="ECO:0000256" key="2">
    <source>
        <dbReference type="HAMAP-Rule" id="MF_02087"/>
    </source>
</evidence>
<dbReference type="PANTHER" id="PTHR10146:SF14">
    <property type="entry name" value="PYRIDOXAL PHOSPHATE HOMEOSTASIS PROTEIN"/>
    <property type="match status" value="1"/>
</dbReference>
<evidence type="ECO:0000259" key="4">
    <source>
        <dbReference type="Pfam" id="PF01168"/>
    </source>
</evidence>
<dbReference type="Proteomes" id="UP001589797">
    <property type="component" value="Unassembled WGS sequence"/>
</dbReference>
<evidence type="ECO:0000256" key="3">
    <source>
        <dbReference type="RuleBase" id="RU004514"/>
    </source>
</evidence>
<comment type="similarity">
    <text evidence="2 3">Belongs to the pyridoxal phosphate-binding protein YggS/PROSC family.</text>
</comment>
<organism evidence="5 6">
    <name type="scientific">Fontibacter flavus</name>
    <dbReference type="NCBI Taxonomy" id="654838"/>
    <lineage>
        <taxon>Bacteria</taxon>
        <taxon>Pseudomonadati</taxon>
        <taxon>Bacteroidota</taxon>
        <taxon>Cytophagia</taxon>
        <taxon>Cytophagales</taxon>
        <taxon>Cyclobacteriaceae</taxon>
        <taxon>Fontibacter</taxon>
    </lineage>
</organism>
<comment type="caution">
    <text evidence="5">The sequence shown here is derived from an EMBL/GenBank/DDBJ whole genome shotgun (WGS) entry which is preliminary data.</text>
</comment>
<feature type="domain" description="Alanine racemase N-terminal" evidence="4">
    <location>
        <begin position="2"/>
        <end position="221"/>
    </location>
</feature>
<dbReference type="Gene3D" id="3.20.20.10">
    <property type="entry name" value="Alanine racemase"/>
    <property type="match status" value="1"/>
</dbReference>
<dbReference type="EMBL" id="JBHLWI010000073">
    <property type="protein sequence ID" value="MFC0264588.1"/>
    <property type="molecule type" value="Genomic_DNA"/>
</dbReference>
<protein>
    <recommendedName>
        <fullName evidence="2">Pyridoxal phosphate homeostasis protein</fullName>
        <shortName evidence="2">PLP homeostasis protein</shortName>
    </recommendedName>
</protein>
<keyword evidence="1 2" id="KW-0663">Pyridoxal phosphate</keyword>
<dbReference type="InterPro" id="IPR029066">
    <property type="entry name" value="PLP-binding_barrel"/>
</dbReference>
<dbReference type="SUPFAM" id="SSF51419">
    <property type="entry name" value="PLP-binding barrel"/>
    <property type="match status" value="1"/>
</dbReference>
<dbReference type="PROSITE" id="PS01211">
    <property type="entry name" value="UPF0001"/>
    <property type="match status" value="1"/>
</dbReference>
<dbReference type="HAMAP" id="MF_02087">
    <property type="entry name" value="PLP_homeostasis"/>
    <property type="match status" value="1"/>
</dbReference>
<dbReference type="Pfam" id="PF01168">
    <property type="entry name" value="Ala_racemase_N"/>
    <property type="match status" value="1"/>
</dbReference>
<reference evidence="5 6" key="1">
    <citation type="submission" date="2024-09" db="EMBL/GenBank/DDBJ databases">
        <authorList>
            <person name="Sun Q."/>
            <person name="Mori K."/>
        </authorList>
    </citation>
    <scope>NUCLEOTIDE SEQUENCE [LARGE SCALE GENOMIC DNA]</scope>
    <source>
        <strain evidence="5 6">CCM 7650</strain>
    </source>
</reference>
<dbReference type="InterPro" id="IPR001608">
    <property type="entry name" value="Ala_racemase_N"/>
</dbReference>
<dbReference type="PIRSF" id="PIRSF004848">
    <property type="entry name" value="YBL036c_PLPDEIII"/>
    <property type="match status" value="1"/>
</dbReference>
<sequence>MRIKENLIAVKNTFINPDCLLIAVSKTKPISDLQEAYEAGIRDFGENKVQEMVDKHAQLPTDIRWHMIGHLQRNKVKYIAPFVHLIHGVDSLRLLIEIDKQAQKSERVIPCLLQLHIAKEESKFGFSEEELEELLNSEELKQLNNIKITGLMGMATFTENQELIRSEFAGLKSLFDQLKNRNLPPNVELKEISMGMSGDYLIAQEEGSTMVRIGTAIFGERNYN</sequence>
<name>A0ABV6FXI1_9BACT</name>
<dbReference type="InterPro" id="IPR011078">
    <property type="entry name" value="PyrdxlP_homeostasis"/>
</dbReference>
<accession>A0ABV6FXI1</accession>
<dbReference type="CDD" id="cd00635">
    <property type="entry name" value="PLPDE_III_YBL036c_like"/>
    <property type="match status" value="1"/>
</dbReference>
<dbReference type="PANTHER" id="PTHR10146">
    <property type="entry name" value="PROLINE SYNTHETASE CO-TRANSCRIBED BACTERIAL HOMOLOG PROTEIN"/>
    <property type="match status" value="1"/>
</dbReference>
<evidence type="ECO:0000313" key="6">
    <source>
        <dbReference type="Proteomes" id="UP001589797"/>
    </source>
</evidence>
<dbReference type="RefSeq" id="WP_382389157.1">
    <property type="nucleotide sequence ID" value="NZ_JBHLWI010000073.1"/>
</dbReference>
<comment type="function">
    <text evidence="2">Pyridoxal 5'-phosphate (PLP)-binding protein, which is involved in PLP homeostasis.</text>
</comment>
<gene>
    <name evidence="5" type="ORF">ACFFIP_18015</name>
</gene>
<proteinExistence type="inferred from homology"/>
<evidence type="ECO:0000313" key="5">
    <source>
        <dbReference type="EMBL" id="MFC0264588.1"/>
    </source>
</evidence>
<keyword evidence="6" id="KW-1185">Reference proteome</keyword>
<evidence type="ECO:0000256" key="1">
    <source>
        <dbReference type="ARBA" id="ARBA00022898"/>
    </source>
</evidence>
<dbReference type="NCBIfam" id="TIGR00044">
    <property type="entry name" value="YggS family pyridoxal phosphate-dependent enzyme"/>
    <property type="match status" value="1"/>
</dbReference>